<dbReference type="eggNOG" id="COG0456">
    <property type="taxonomic scope" value="Bacteria"/>
</dbReference>
<proteinExistence type="predicted"/>
<dbReference type="Gene3D" id="3.40.630.30">
    <property type="match status" value="1"/>
</dbReference>
<dbReference type="InterPro" id="IPR053144">
    <property type="entry name" value="Acetyltransferase_Butenolide"/>
</dbReference>
<dbReference type="GO" id="GO:0016747">
    <property type="term" value="F:acyltransferase activity, transferring groups other than amino-acyl groups"/>
    <property type="evidence" value="ECO:0007669"/>
    <property type="project" value="InterPro"/>
</dbReference>
<feature type="domain" description="N-acetyltransferase" evidence="1">
    <location>
        <begin position="4"/>
        <end position="143"/>
    </location>
</feature>
<protein>
    <submittedName>
        <fullName evidence="2">Putative acetyltransferase</fullName>
    </submittedName>
</protein>
<gene>
    <name evidence="2" type="ORF">VEZ01S_08_02220</name>
</gene>
<evidence type="ECO:0000313" key="2">
    <source>
        <dbReference type="EMBL" id="GAD79186.1"/>
    </source>
</evidence>
<sequence>MQGFRISTDNDELDFDVIYHFISESYWAKGVPKHTLLKALSNSFCFGLFDNSGAQVGFARLITDKATFAYLADVFVLESHRGQGLSKWLVQTILEHPDLQGLRRIMLATKDAHGLYCQYGFEAIVNPEMLMQIWHPDVYRAPL</sequence>
<dbReference type="PROSITE" id="PS51186">
    <property type="entry name" value="GNAT"/>
    <property type="match status" value="1"/>
</dbReference>
<dbReference type="PANTHER" id="PTHR43233">
    <property type="entry name" value="FAMILY N-ACETYLTRANSFERASE, PUTATIVE (AFU_ORTHOLOGUE AFUA_6G03350)-RELATED"/>
    <property type="match status" value="1"/>
</dbReference>
<dbReference type="STRING" id="1219080.VEZ01S_08_02220"/>
<organism evidence="2 3">
    <name type="scientific">Vibrio ezurae NBRC 102218</name>
    <dbReference type="NCBI Taxonomy" id="1219080"/>
    <lineage>
        <taxon>Bacteria</taxon>
        <taxon>Pseudomonadati</taxon>
        <taxon>Pseudomonadota</taxon>
        <taxon>Gammaproteobacteria</taxon>
        <taxon>Vibrionales</taxon>
        <taxon>Vibrionaceae</taxon>
        <taxon>Vibrio</taxon>
    </lineage>
</organism>
<dbReference type="OrthoDB" id="3216107at2"/>
<dbReference type="EMBL" id="BATM01000008">
    <property type="protein sequence ID" value="GAD79186.1"/>
    <property type="molecule type" value="Genomic_DNA"/>
</dbReference>
<dbReference type="SUPFAM" id="SSF55729">
    <property type="entry name" value="Acyl-CoA N-acyltransferases (Nat)"/>
    <property type="match status" value="1"/>
</dbReference>
<dbReference type="Proteomes" id="UP000016562">
    <property type="component" value="Unassembled WGS sequence"/>
</dbReference>
<dbReference type="InterPro" id="IPR000182">
    <property type="entry name" value="GNAT_dom"/>
</dbReference>
<dbReference type="CDD" id="cd04301">
    <property type="entry name" value="NAT_SF"/>
    <property type="match status" value="1"/>
</dbReference>
<dbReference type="PANTHER" id="PTHR43233:SF1">
    <property type="entry name" value="FAMILY N-ACETYLTRANSFERASE, PUTATIVE (AFU_ORTHOLOGUE AFUA_6G03350)-RELATED"/>
    <property type="match status" value="1"/>
</dbReference>
<reference evidence="2 3" key="1">
    <citation type="submission" date="2013-09" db="EMBL/GenBank/DDBJ databases">
        <title>Whole genome shotgun sequence of Vibrio ezurae NBRC 102218.</title>
        <authorList>
            <person name="Yoshida I."/>
            <person name="Hosoyama A."/>
            <person name="Numata M."/>
            <person name="Hashimoto M."/>
            <person name="Hosoyama Y."/>
            <person name="Tsuchikane K."/>
            <person name="Noguchi M."/>
            <person name="Hirakata S."/>
            <person name="Ichikawa N."/>
            <person name="Ohji S."/>
            <person name="Yamazoe A."/>
            <person name="Fujita N."/>
        </authorList>
    </citation>
    <scope>NUCLEOTIDE SEQUENCE [LARGE SCALE GENOMIC DNA]</scope>
    <source>
        <strain evidence="2 3">NBRC 102218</strain>
    </source>
</reference>
<accession>U3AGY6</accession>
<evidence type="ECO:0000259" key="1">
    <source>
        <dbReference type="PROSITE" id="PS51186"/>
    </source>
</evidence>
<keyword evidence="3" id="KW-1185">Reference proteome</keyword>
<dbReference type="AlphaFoldDB" id="U3AGY6"/>
<name>U3AGY6_9VIBR</name>
<keyword evidence="2" id="KW-0808">Transferase</keyword>
<dbReference type="Pfam" id="PF00583">
    <property type="entry name" value="Acetyltransf_1"/>
    <property type="match status" value="1"/>
</dbReference>
<dbReference type="RefSeq" id="WP_021712897.1">
    <property type="nucleotide sequence ID" value="NZ_BATM01000008.1"/>
</dbReference>
<evidence type="ECO:0000313" key="3">
    <source>
        <dbReference type="Proteomes" id="UP000016562"/>
    </source>
</evidence>
<comment type="caution">
    <text evidence="2">The sequence shown here is derived from an EMBL/GenBank/DDBJ whole genome shotgun (WGS) entry which is preliminary data.</text>
</comment>
<dbReference type="InterPro" id="IPR016181">
    <property type="entry name" value="Acyl_CoA_acyltransferase"/>
</dbReference>